<dbReference type="InterPro" id="IPR011008">
    <property type="entry name" value="Dimeric_a/b-barrel"/>
</dbReference>
<dbReference type="AlphaFoldDB" id="A0A2Z5R1I2"/>
<keyword evidence="2" id="KW-1185">Reference proteome</keyword>
<organism evidence="1 2">
    <name type="scientific">Rothia aeria</name>
    <dbReference type="NCBI Taxonomy" id="172042"/>
    <lineage>
        <taxon>Bacteria</taxon>
        <taxon>Bacillati</taxon>
        <taxon>Actinomycetota</taxon>
        <taxon>Actinomycetes</taxon>
        <taxon>Micrococcales</taxon>
        <taxon>Micrococcaceae</taxon>
        <taxon>Rothia</taxon>
    </lineage>
</organism>
<dbReference type="SUPFAM" id="SSF54909">
    <property type="entry name" value="Dimeric alpha+beta barrel"/>
    <property type="match status" value="1"/>
</dbReference>
<reference evidence="1 2" key="1">
    <citation type="submission" date="2016-10" db="EMBL/GenBank/DDBJ databases">
        <title>Genome sequence of Rothia aeria strain JCM11412.</title>
        <authorList>
            <person name="Nambu T."/>
        </authorList>
    </citation>
    <scope>NUCLEOTIDE SEQUENCE [LARGE SCALE GENOMIC DNA]</scope>
    <source>
        <strain evidence="1 2">JCM 11412</strain>
    </source>
</reference>
<dbReference type="PANTHER" id="PTHR34474:SF2">
    <property type="entry name" value="SIGNAL TRANSDUCTION PROTEIN TRAP"/>
    <property type="match status" value="1"/>
</dbReference>
<dbReference type="RefSeq" id="WP_128087865.1">
    <property type="nucleotide sequence ID" value="NZ_CP068102.1"/>
</dbReference>
<dbReference type="InterPro" id="IPR007138">
    <property type="entry name" value="ABM_dom"/>
</dbReference>
<dbReference type="Pfam" id="PF03992">
    <property type="entry name" value="ABM"/>
    <property type="match status" value="1"/>
</dbReference>
<dbReference type="Gene3D" id="3.30.70.100">
    <property type="match status" value="1"/>
</dbReference>
<protein>
    <submittedName>
        <fullName evidence="1">Uncharacterized protein</fullName>
    </submittedName>
</protein>
<evidence type="ECO:0000313" key="2">
    <source>
        <dbReference type="Proteomes" id="UP000250241"/>
    </source>
</evidence>
<dbReference type="GeneID" id="93862845"/>
<dbReference type="Proteomes" id="UP000250241">
    <property type="component" value="Chromosome"/>
</dbReference>
<proteinExistence type="predicted"/>
<dbReference type="InterPro" id="IPR050404">
    <property type="entry name" value="Heme-degrading_MO"/>
</dbReference>
<gene>
    <name evidence="1" type="ORF">RA11412_2055</name>
</gene>
<accession>A0A2Z5R1I2</accession>
<dbReference type="KEGG" id="raj:RA11412_2055"/>
<dbReference type="PROSITE" id="PS51725">
    <property type="entry name" value="ABM"/>
    <property type="match status" value="1"/>
</dbReference>
<evidence type="ECO:0000313" key="1">
    <source>
        <dbReference type="EMBL" id="BAV88354.1"/>
    </source>
</evidence>
<sequence length="98" mass="11134">MAVVKINKLSVQEGMGEELERRFKNNNEKLSEVPGFLSFELLRPTSGGTEYFAMTHWQDEESFRNWLANRHVVRDKPVVSASEGILGFEVVDFEAISG</sequence>
<dbReference type="EMBL" id="AP017895">
    <property type="protein sequence ID" value="BAV88354.1"/>
    <property type="molecule type" value="Genomic_DNA"/>
</dbReference>
<name>A0A2Z5R1I2_9MICC</name>
<dbReference type="PANTHER" id="PTHR34474">
    <property type="entry name" value="SIGNAL TRANSDUCTION PROTEIN TRAP"/>
    <property type="match status" value="1"/>
</dbReference>